<feature type="domain" description="Glucose/Sorbosone dehydrogenase" evidence="1">
    <location>
        <begin position="51"/>
        <end position="385"/>
    </location>
</feature>
<evidence type="ECO:0000259" key="1">
    <source>
        <dbReference type="Pfam" id="PF07995"/>
    </source>
</evidence>
<gene>
    <name evidence="2" type="ORF">DDZ15_02740</name>
</gene>
<proteinExistence type="predicted"/>
<evidence type="ECO:0000313" key="2">
    <source>
        <dbReference type="EMBL" id="PWN07946.1"/>
    </source>
</evidence>
<dbReference type="Pfam" id="PF07995">
    <property type="entry name" value="GSDH"/>
    <property type="match status" value="1"/>
</dbReference>
<dbReference type="InterPro" id="IPR011041">
    <property type="entry name" value="Quinoprot_gluc/sorb_DH_b-prop"/>
</dbReference>
<sequence length="389" mass="42652">MNPAKFILNNFLFFTTFFILTGCSMPEGPVPLSGDVPEATGWSADTLITGLEQPWAAAFLPGGDLLITERPGRILRVSTESMTTTAISGVPDVYSGGQGGLLDISLHPLFEENGMVYLTYASGDENVNRTTVGRGQLDDNTIHDFEEIFRVFPDKDGNQHFGSRMEWTSDSTFAVSVGDGGNRPQETTGILSREHAQLLNSHLGKILHLNQDGSVAAGNPFENDPDAFPEVWSYGHRNIQGMAIDPKTGNLWANEHGSKGGDELNLIQKGANYGWPDATYSREYWYTRISRETSLPGMEDPKVVWTPSQAPSGLMVYTGDAFPEWQGDLFSGGLVGEQVRRIILDGETIVGEEKIPIGRRVRDVKQGPDGFIYVLTAHDDGELIRITPE</sequence>
<dbReference type="PANTHER" id="PTHR19328:SF75">
    <property type="entry name" value="ALDOSE SUGAR DEHYDROGENASE YLII"/>
    <property type="match status" value="1"/>
</dbReference>
<name>A0A316U3E1_9BACT</name>
<evidence type="ECO:0000313" key="3">
    <source>
        <dbReference type="Proteomes" id="UP000245533"/>
    </source>
</evidence>
<reference evidence="2 3" key="1">
    <citation type="submission" date="2018-05" db="EMBL/GenBank/DDBJ databases">
        <title>Rhodohalobacter halophilus gen. nov., sp. nov., a moderately halophilic member of the family Balneolaceae.</title>
        <authorList>
            <person name="Liu Z.-W."/>
        </authorList>
    </citation>
    <scope>NUCLEOTIDE SEQUENCE [LARGE SCALE GENOMIC DNA]</scope>
    <source>
        <strain evidence="2 3">8A47</strain>
    </source>
</reference>
<comment type="caution">
    <text evidence="2">The sequence shown here is derived from an EMBL/GenBank/DDBJ whole genome shotgun (WGS) entry which is preliminary data.</text>
</comment>
<dbReference type="Gene3D" id="2.120.10.30">
    <property type="entry name" value="TolB, C-terminal domain"/>
    <property type="match status" value="1"/>
</dbReference>
<accession>A0A316U3E1</accession>
<organism evidence="2 3">
    <name type="scientific">Rhodohalobacter mucosus</name>
    <dbReference type="NCBI Taxonomy" id="2079485"/>
    <lineage>
        <taxon>Bacteria</taxon>
        <taxon>Pseudomonadati</taxon>
        <taxon>Balneolota</taxon>
        <taxon>Balneolia</taxon>
        <taxon>Balneolales</taxon>
        <taxon>Balneolaceae</taxon>
        <taxon>Rhodohalobacter</taxon>
    </lineage>
</organism>
<dbReference type="Proteomes" id="UP000245533">
    <property type="component" value="Unassembled WGS sequence"/>
</dbReference>
<dbReference type="OrthoDB" id="9770043at2"/>
<dbReference type="PANTHER" id="PTHR19328">
    <property type="entry name" value="HEDGEHOG-INTERACTING PROTEIN"/>
    <property type="match status" value="1"/>
</dbReference>
<dbReference type="EMBL" id="QGGB01000002">
    <property type="protein sequence ID" value="PWN07946.1"/>
    <property type="molecule type" value="Genomic_DNA"/>
</dbReference>
<dbReference type="AlphaFoldDB" id="A0A316U3E1"/>
<protein>
    <recommendedName>
        <fullName evidence="1">Glucose/Sorbosone dehydrogenase domain-containing protein</fullName>
    </recommendedName>
</protein>
<dbReference type="InterPro" id="IPR012938">
    <property type="entry name" value="Glc/Sorbosone_DH"/>
</dbReference>
<dbReference type="PROSITE" id="PS51257">
    <property type="entry name" value="PROKAR_LIPOPROTEIN"/>
    <property type="match status" value="1"/>
</dbReference>
<dbReference type="SUPFAM" id="SSF50952">
    <property type="entry name" value="Soluble quinoprotein glucose dehydrogenase"/>
    <property type="match status" value="1"/>
</dbReference>
<keyword evidence="3" id="KW-1185">Reference proteome</keyword>
<dbReference type="InterPro" id="IPR011042">
    <property type="entry name" value="6-blade_b-propeller_TolB-like"/>
</dbReference>